<keyword evidence="1" id="KW-0325">Glycoprotein</keyword>
<evidence type="ECO:0000256" key="3">
    <source>
        <dbReference type="SAM" id="SignalP"/>
    </source>
</evidence>
<dbReference type="Proteomes" id="UP000283210">
    <property type="component" value="Chromosome 11"/>
</dbReference>
<dbReference type="AlphaFoldDB" id="A0A3S2UB58"/>
<evidence type="ECO:0000256" key="2">
    <source>
        <dbReference type="RuleBase" id="RU004439"/>
    </source>
</evidence>
<dbReference type="InterPro" id="IPR013783">
    <property type="entry name" value="Ig-like_fold"/>
</dbReference>
<feature type="signal peptide" evidence="3">
    <location>
        <begin position="1"/>
        <end position="18"/>
    </location>
</feature>
<protein>
    <recommendedName>
        <fullName evidence="4">MHC class I-like antigen recognition-like domain-containing protein</fullName>
    </recommendedName>
</protein>
<accession>A0A3S2UB58</accession>
<name>A0A3S2UB58_ORYJA</name>
<dbReference type="Gene3D" id="3.30.500.10">
    <property type="entry name" value="MHC class I-like antigen recognition-like"/>
    <property type="match status" value="1"/>
</dbReference>
<feature type="domain" description="MHC class I-like antigen recognition-like" evidence="4">
    <location>
        <begin position="20"/>
        <end position="203"/>
    </location>
</feature>
<dbReference type="FunFam" id="3.30.500.10:FF:000005">
    <property type="entry name" value="MHC class I antigen ZKA transcript variant 1"/>
    <property type="match status" value="1"/>
</dbReference>
<dbReference type="Gene3D" id="2.60.40.10">
    <property type="entry name" value="Immunoglobulins"/>
    <property type="match status" value="1"/>
</dbReference>
<dbReference type="PRINTS" id="PR01638">
    <property type="entry name" value="MHCCLASSI"/>
</dbReference>
<dbReference type="EMBL" id="CM012447">
    <property type="protein sequence ID" value="RVE67067.1"/>
    <property type="molecule type" value="Genomic_DNA"/>
</dbReference>
<keyword evidence="6" id="KW-1185">Reference proteome</keyword>
<dbReference type="PANTHER" id="PTHR16675">
    <property type="entry name" value="MHC CLASS I-RELATED"/>
    <property type="match status" value="1"/>
</dbReference>
<reference evidence="5 6" key="1">
    <citation type="submission" date="2018-11" db="EMBL/GenBank/DDBJ databases">
        <authorList>
            <person name="Lopez-Roques C."/>
            <person name="Donnadieu C."/>
            <person name="Bouchez O."/>
            <person name="Klopp C."/>
            <person name="Cabau C."/>
            <person name="Zahm M."/>
        </authorList>
    </citation>
    <scope>NUCLEOTIDE SEQUENCE [LARGE SCALE GENOMIC DNA]</scope>
    <source>
        <strain evidence="5">RS831</strain>
        <tissue evidence="5">Whole body</tissue>
    </source>
</reference>
<dbReference type="InterPro" id="IPR011162">
    <property type="entry name" value="MHC_I/II-like_Ag-recog"/>
</dbReference>
<keyword evidence="3" id="KW-0732">Signal</keyword>
<feature type="chain" id="PRO_5018666203" description="MHC class I-like antigen recognition-like domain-containing protein" evidence="3">
    <location>
        <begin position="19"/>
        <end position="254"/>
    </location>
</feature>
<dbReference type="InterPro" id="IPR001039">
    <property type="entry name" value="MHC_I_a_a1/a2"/>
</dbReference>
<dbReference type="GO" id="GO:0005615">
    <property type="term" value="C:extracellular space"/>
    <property type="evidence" value="ECO:0007669"/>
    <property type="project" value="TreeGrafter"/>
</dbReference>
<dbReference type="SUPFAM" id="SSF54452">
    <property type="entry name" value="MHC antigen-recognition domain"/>
    <property type="match status" value="1"/>
</dbReference>
<gene>
    <name evidence="5" type="ORF">OJAV_G00113750</name>
</gene>
<dbReference type="InterPro" id="IPR037055">
    <property type="entry name" value="MHC_I-like_Ag-recog_sf"/>
</dbReference>
<evidence type="ECO:0000256" key="1">
    <source>
        <dbReference type="ARBA" id="ARBA00023180"/>
    </source>
</evidence>
<reference evidence="5 6" key="2">
    <citation type="submission" date="2019-01" db="EMBL/GenBank/DDBJ databases">
        <title>A chromosome length genome reference of the Java medaka (oryzias javanicus).</title>
        <authorList>
            <person name="Herpin A."/>
            <person name="Takehana Y."/>
            <person name="Naruse K."/>
            <person name="Ansai S."/>
            <person name="Kawaguchi M."/>
        </authorList>
    </citation>
    <scope>NUCLEOTIDE SEQUENCE [LARGE SCALE GENOMIC DNA]</scope>
    <source>
        <strain evidence="5">RS831</strain>
        <tissue evidence="5">Whole body</tissue>
    </source>
</reference>
<evidence type="ECO:0000313" key="5">
    <source>
        <dbReference type="EMBL" id="RVE67067.1"/>
    </source>
</evidence>
<organism evidence="5 6">
    <name type="scientific">Oryzias javanicus</name>
    <name type="common">Javanese ricefish</name>
    <name type="synonym">Aplocheilus javanicus</name>
    <dbReference type="NCBI Taxonomy" id="123683"/>
    <lineage>
        <taxon>Eukaryota</taxon>
        <taxon>Metazoa</taxon>
        <taxon>Chordata</taxon>
        <taxon>Craniata</taxon>
        <taxon>Vertebrata</taxon>
        <taxon>Euteleostomi</taxon>
        <taxon>Actinopterygii</taxon>
        <taxon>Neopterygii</taxon>
        <taxon>Teleostei</taxon>
        <taxon>Neoteleostei</taxon>
        <taxon>Acanthomorphata</taxon>
        <taxon>Ovalentaria</taxon>
        <taxon>Atherinomorphae</taxon>
        <taxon>Beloniformes</taxon>
        <taxon>Adrianichthyidae</taxon>
        <taxon>Oryziinae</taxon>
        <taxon>Oryzias</taxon>
    </lineage>
</organism>
<sequence>MLIISVLALLGSGLLVNCEKHSLTYIYTAFSHPVKLPGIHEFTAMGLLDNKMIDYYDSTVQKKVPKQDWMKERLQKEYWDKGTQSRQSKQQWFKVNIDILINRMRQSSNETHVLQWMHGCQGEEDENGNLQFERGMDMYNYDGDDFLSFDDKNQVWVAPADAALLTKRKWDDVTALKDYTKGYLEKECMEWLNTFLTYSKQQLKNASSPEVHVFTTKAKHSSNVVLTCLATGFYPKEITLIIKEMDASSITRME</sequence>
<dbReference type="PANTHER" id="PTHR16675:SF193">
    <property type="entry name" value="LOC571647 PROTEIN-RELATED"/>
    <property type="match status" value="1"/>
</dbReference>
<dbReference type="OrthoDB" id="8890485at2759"/>
<proteinExistence type="inferred from homology"/>
<comment type="similarity">
    <text evidence="2">Belongs to the MHC class I family.</text>
</comment>
<dbReference type="SUPFAM" id="SSF48726">
    <property type="entry name" value="Immunoglobulin"/>
    <property type="match status" value="1"/>
</dbReference>
<dbReference type="GO" id="GO:0009897">
    <property type="term" value="C:external side of plasma membrane"/>
    <property type="evidence" value="ECO:0007669"/>
    <property type="project" value="TreeGrafter"/>
</dbReference>
<dbReference type="InterPro" id="IPR036179">
    <property type="entry name" value="Ig-like_dom_sf"/>
</dbReference>
<dbReference type="GO" id="GO:0006955">
    <property type="term" value="P:immune response"/>
    <property type="evidence" value="ECO:0007669"/>
    <property type="project" value="TreeGrafter"/>
</dbReference>
<evidence type="ECO:0000259" key="4">
    <source>
        <dbReference type="Pfam" id="PF00129"/>
    </source>
</evidence>
<dbReference type="InterPro" id="IPR011161">
    <property type="entry name" value="MHC_I-like_Ag-recog"/>
</dbReference>
<dbReference type="InterPro" id="IPR050208">
    <property type="entry name" value="MHC_class-I_related"/>
</dbReference>
<evidence type="ECO:0000313" key="6">
    <source>
        <dbReference type="Proteomes" id="UP000283210"/>
    </source>
</evidence>
<dbReference type="Pfam" id="PF00129">
    <property type="entry name" value="MHC_I"/>
    <property type="match status" value="1"/>
</dbReference>